<dbReference type="GO" id="GO:0043565">
    <property type="term" value="F:sequence-specific DNA binding"/>
    <property type="evidence" value="ECO:0007669"/>
    <property type="project" value="InterPro"/>
</dbReference>
<comment type="caution">
    <text evidence="5">The sequence shown here is derived from an EMBL/GenBank/DDBJ whole genome shotgun (WGS) entry which is preliminary data.</text>
</comment>
<dbReference type="RefSeq" id="WP_057836079.1">
    <property type="nucleotide sequence ID" value="NZ_LLXZ01000096.1"/>
</dbReference>
<reference evidence="5 6" key="1">
    <citation type="submission" date="2014-03" db="EMBL/GenBank/DDBJ databases">
        <title>Bradyrhizobium valentinum sp. nov., isolated from effective nodules of Lupinus mariae-josephae, a lupine endemic of basic-lime soils in Eastern Spain.</title>
        <authorList>
            <person name="Duran D."/>
            <person name="Rey L."/>
            <person name="Navarro A."/>
            <person name="Busquets A."/>
            <person name="Imperial J."/>
            <person name="Ruiz-Argueso T."/>
        </authorList>
    </citation>
    <scope>NUCLEOTIDE SEQUENCE [LARGE SCALE GENOMIC DNA]</scope>
    <source>
        <strain evidence="5 6">PAC68</strain>
    </source>
</reference>
<evidence type="ECO:0000313" key="6">
    <source>
        <dbReference type="Proteomes" id="UP000050863"/>
    </source>
</evidence>
<evidence type="ECO:0000259" key="4">
    <source>
        <dbReference type="PROSITE" id="PS50956"/>
    </source>
</evidence>
<evidence type="ECO:0000256" key="2">
    <source>
        <dbReference type="ARBA" id="ARBA00023125"/>
    </source>
</evidence>
<evidence type="ECO:0000313" key="5">
    <source>
        <dbReference type="EMBL" id="KRR07932.1"/>
    </source>
</evidence>
<dbReference type="AlphaFoldDB" id="A0A0R3LJM1"/>
<dbReference type="SUPFAM" id="SSF46785">
    <property type="entry name" value="Winged helix' DNA-binding domain"/>
    <property type="match status" value="1"/>
</dbReference>
<dbReference type="GO" id="GO:0005829">
    <property type="term" value="C:cytosol"/>
    <property type="evidence" value="ECO:0007669"/>
    <property type="project" value="TreeGrafter"/>
</dbReference>
<keyword evidence="3" id="KW-0804">Transcription</keyword>
<dbReference type="InterPro" id="IPR011008">
    <property type="entry name" value="Dimeric_a/b-barrel"/>
</dbReference>
<dbReference type="InterPro" id="IPR000485">
    <property type="entry name" value="AsnC-type_HTH_dom"/>
</dbReference>
<dbReference type="PANTHER" id="PTHR30154:SF34">
    <property type="entry name" value="TRANSCRIPTIONAL REGULATOR AZLB"/>
    <property type="match status" value="1"/>
</dbReference>
<dbReference type="Pfam" id="PF13404">
    <property type="entry name" value="HTH_AsnC-type"/>
    <property type="match status" value="1"/>
</dbReference>
<evidence type="ECO:0000256" key="1">
    <source>
        <dbReference type="ARBA" id="ARBA00023015"/>
    </source>
</evidence>
<accession>A0A0R3LJM1</accession>
<dbReference type="SMART" id="SM00344">
    <property type="entry name" value="HTH_ASNC"/>
    <property type="match status" value="1"/>
</dbReference>
<keyword evidence="1" id="KW-0805">Transcription regulation</keyword>
<dbReference type="Proteomes" id="UP000050863">
    <property type="component" value="Unassembled WGS sequence"/>
</dbReference>
<dbReference type="SUPFAM" id="SSF54909">
    <property type="entry name" value="Dimeric alpha+beta barrel"/>
    <property type="match status" value="1"/>
</dbReference>
<dbReference type="Gene3D" id="3.30.70.920">
    <property type="match status" value="1"/>
</dbReference>
<keyword evidence="6" id="KW-1185">Reference proteome</keyword>
<dbReference type="PANTHER" id="PTHR30154">
    <property type="entry name" value="LEUCINE-RESPONSIVE REGULATORY PROTEIN"/>
    <property type="match status" value="1"/>
</dbReference>
<dbReference type="STRING" id="280332.CQ12_25365"/>
<sequence>MTGPLAEVTSSARTGRSHVIERIDARLLDLVQRNNRLTSEELGAKVGLSASGVQRRLKRLRSDRIIEADVSIVSPKAIGRNVTALVHISFERDRADILDRFKRSIRKMTEVMSAFYVTGQVDFVLLVTANDMEDYAHFTRCLTHENPDIKRLETMVVLDRVKAGFTLPMASIACW</sequence>
<protein>
    <submittedName>
        <fullName evidence="5">ArsR family transcriptional regulator</fullName>
    </submittedName>
</protein>
<dbReference type="PROSITE" id="PS50956">
    <property type="entry name" value="HTH_ASNC_2"/>
    <property type="match status" value="1"/>
</dbReference>
<feature type="domain" description="HTH asnC-type" evidence="4">
    <location>
        <begin position="20"/>
        <end position="81"/>
    </location>
</feature>
<dbReference type="InterPro" id="IPR019888">
    <property type="entry name" value="Tscrpt_reg_AsnC-like"/>
</dbReference>
<dbReference type="InterPro" id="IPR036390">
    <property type="entry name" value="WH_DNA-bd_sf"/>
</dbReference>
<dbReference type="InterPro" id="IPR036388">
    <property type="entry name" value="WH-like_DNA-bd_sf"/>
</dbReference>
<dbReference type="InterPro" id="IPR019887">
    <property type="entry name" value="Tscrpt_reg_AsnC/Lrp_C"/>
</dbReference>
<proteinExistence type="predicted"/>
<gene>
    <name evidence="5" type="ORF">CQ12_25365</name>
</gene>
<keyword evidence="2" id="KW-0238">DNA-binding</keyword>
<dbReference type="PRINTS" id="PR00033">
    <property type="entry name" value="HTHASNC"/>
</dbReference>
<dbReference type="Pfam" id="PF01037">
    <property type="entry name" value="AsnC_trans_reg"/>
    <property type="match status" value="1"/>
</dbReference>
<name>A0A0R3LJM1_9BRAD</name>
<dbReference type="GO" id="GO:0043200">
    <property type="term" value="P:response to amino acid"/>
    <property type="evidence" value="ECO:0007669"/>
    <property type="project" value="TreeGrafter"/>
</dbReference>
<dbReference type="OrthoDB" id="7856348at2"/>
<dbReference type="EMBL" id="LLXZ01000096">
    <property type="protein sequence ID" value="KRR07932.1"/>
    <property type="molecule type" value="Genomic_DNA"/>
</dbReference>
<organism evidence="5 6">
    <name type="scientific">Bradyrhizobium jicamae</name>
    <dbReference type="NCBI Taxonomy" id="280332"/>
    <lineage>
        <taxon>Bacteria</taxon>
        <taxon>Pseudomonadati</taxon>
        <taxon>Pseudomonadota</taxon>
        <taxon>Alphaproteobacteria</taxon>
        <taxon>Hyphomicrobiales</taxon>
        <taxon>Nitrobacteraceae</taxon>
        <taxon>Bradyrhizobium</taxon>
    </lineage>
</organism>
<dbReference type="Gene3D" id="1.10.10.10">
    <property type="entry name" value="Winged helix-like DNA-binding domain superfamily/Winged helix DNA-binding domain"/>
    <property type="match status" value="1"/>
</dbReference>
<evidence type="ECO:0000256" key="3">
    <source>
        <dbReference type="ARBA" id="ARBA00023163"/>
    </source>
</evidence>